<name>A0AAE0U308_SORBR</name>
<dbReference type="EMBL" id="JAUTDP010000014">
    <property type="protein sequence ID" value="KAK3389108.1"/>
    <property type="molecule type" value="Genomic_DNA"/>
</dbReference>
<evidence type="ECO:0000256" key="1">
    <source>
        <dbReference type="SAM" id="SignalP"/>
    </source>
</evidence>
<evidence type="ECO:0000313" key="3">
    <source>
        <dbReference type="Proteomes" id="UP001281003"/>
    </source>
</evidence>
<keyword evidence="3" id="KW-1185">Reference proteome</keyword>
<dbReference type="Pfam" id="PF17615">
    <property type="entry name" value="C166"/>
    <property type="match status" value="1"/>
</dbReference>
<feature type="signal peptide" evidence="1">
    <location>
        <begin position="1"/>
        <end position="19"/>
    </location>
</feature>
<comment type="caution">
    <text evidence="2">The sequence shown here is derived from an EMBL/GenBank/DDBJ whole genome shotgun (WGS) entry which is preliminary data.</text>
</comment>
<evidence type="ECO:0000313" key="2">
    <source>
        <dbReference type="EMBL" id="KAK3389108.1"/>
    </source>
</evidence>
<accession>A0AAE0U308</accession>
<keyword evidence="1" id="KW-0732">Signal</keyword>
<reference evidence="2" key="2">
    <citation type="submission" date="2023-07" db="EMBL/GenBank/DDBJ databases">
        <authorList>
            <consortium name="Lawrence Berkeley National Laboratory"/>
            <person name="Haridas S."/>
            <person name="Hensen N."/>
            <person name="Bonometti L."/>
            <person name="Westerberg I."/>
            <person name="Brannstrom I.O."/>
            <person name="Guillou S."/>
            <person name="Cros-Aarteil S."/>
            <person name="Calhoun S."/>
            <person name="Kuo A."/>
            <person name="Mondo S."/>
            <person name="Pangilinan J."/>
            <person name="Riley R."/>
            <person name="LaButti K."/>
            <person name="Andreopoulos B."/>
            <person name="Lipzen A."/>
            <person name="Chen C."/>
            <person name="Yanf M."/>
            <person name="Daum C."/>
            <person name="Ng V."/>
            <person name="Clum A."/>
            <person name="Steindorff A."/>
            <person name="Ohm R."/>
            <person name="Martin F."/>
            <person name="Silar P."/>
            <person name="Natvig D."/>
            <person name="Lalanne C."/>
            <person name="Gautier V."/>
            <person name="Ament-velasquez S.L."/>
            <person name="Kruys A."/>
            <person name="Hutchinson M.I."/>
            <person name="Powell A.J."/>
            <person name="Barry K."/>
            <person name="Miller A.N."/>
            <person name="Grigoriev I.V."/>
            <person name="Debuchy R."/>
            <person name="Gladieux P."/>
            <person name="Thoren M.H."/>
            <person name="Johannesson H."/>
        </authorList>
    </citation>
    <scope>NUCLEOTIDE SEQUENCE</scope>
    <source>
        <strain evidence="2">FGSC 1904</strain>
    </source>
</reference>
<sequence length="200" mass="21254">MRFLLISALATTLSSVAIAAPVSSQPATVELTTRATTVEESVNIVGDLSRKAQALQSPAQQISILNGPLIIVGQGPFPAIIQGFTEIINAADAFANKYGEGETVFDEAGCSDITTSYKQFTRVNQQLMNILIGKAGLFSTVPIIGQPVQAVLRQVEVRYDALGIFFVGQCEGKGNADIESNFQELRKTVTAAVNAYNSIA</sequence>
<dbReference type="Proteomes" id="UP001281003">
    <property type="component" value="Unassembled WGS sequence"/>
</dbReference>
<organism evidence="2 3">
    <name type="scientific">Sordaria brevicollis</name>
    <dbReference type="NCBI Taxonomy" id="83679"/>
    <lineage>
        <taxon>Eukaryota</taxon>
        <taxon>Fungi</taxon>
        <taxon>Dikarya</taxon>
        <taxon>Ascomycota</taxon>
        <taxon>Pezizomycotina</taxon>
        <taxon>Sordariomycetes</taxon>
        <taxon>Sordariomycetidae</taxon>
        <taxon>Sordariales</taxon>
        <taxon>Sordariaceae</taxon>
        <taxon>Sordaria</taxon>
    </lineage>
</organism>
<protein>
    <submittedName>
        <fullName evidence="2">UVI-1 protein</fullName>
    </submittedName>
</protein>
<feature type="chain" id="PRO_5041976863" evidence="1">
    <location>
        <begin position="20"/>
        <end position="200"/>
    </location>
</feature>
<reference evidence="2" key="1">
    <citation type="journal article" date="2023" name="Mol. Phylogenet. Evol.">
        <title>Genome-scale phylogeny and comparative genomics of the fungal order Sordariales.</title>
        <authorList>
            <person name="Hensen N."/>
            <person name="Bonometti L."/>
            <person name="Westerberg I."/>
            <person name="Brannstrom I.O."/>
            <person name="Guillou S."/>
            <person name="Cros-Aarteil S."/>
            <person name="Calhoun S."/>
            <person name="Haridas S."/>
            <person name="Kuo A."/>
            <person name="Mondo S."/>
            <person name="Pangilinan J."/>
            <person name="Riley R."/>
            <person name="LaButti K."/>
            <person name="Andreopoulos B."/>
            <person name="Lipzen A."/>
            <person name="Chen C."/>
            <person name="Yan M."/>
            <person name="Daum C."/>
            <person name="Ng V."/>
            <person name="Clum A."/>
            <person name="Steindorff A."/>
            <person name="Ohm R.A."/>
            <person name="Martin F."/>
            <person name="Silar P."/>
            <person name="Natvig D.O."/>
            <person name="Lalanne C."/>
            <person name="Gautier V."/>
            <person name="Ament-Velasquez S.L."/>
            <person name="Kruys A."/>
            <person name="Hutchinson M.I."/>
            <person name="Powell A.J."/>
            <person name="Barry K."/>
            <person name="Miller A.N."/>
            <person name="Grigoriev I.V."/>
            <person name="Debuchy R."/>
            <person name="Gladieux P."/>
            <person name="Hiltunen Thoren M."/>
            <person name="Johannesson H."/>
        </authorList>
    </citation>
    <scope>NUCLEOTIDE SEQUENCE</scope>
    <source>
        <strain evidence="2">FGSC 1904</strain>
    </source>
</reference>
<proteinExistence type="predicted"/>
<gene>
    <name evidence="2" type="ORF">B0T20DRAFT_483981</name>
</gene>
<dbReference type="AlphaFoldDB" id="A0AAE0U308"/>